<dbReference type="Gene3D" id="3.30.310.110">
    <property type="entry name" value="XisI-like"/>
    <property type="match status" value="1"/>
</dbReference>
<dbReference type="InterPro" id="IPR035943">
    <property type="entry name" value="XisI-like_sf"/>
</dbReference>
<dbReference type="EMBL" id="AZHX01001322">
    <property type="protein sequence ID" value="ETX04038.1"/>
    <property type="molecule type" value="Genomic_DNA"/>
</dbReference>
<protein>
    <recommendedName>
        <fullName evidence="3">XisI protein</fullName>
    </recommendedName>
</protein>
<gene>
    <name evidence="1" type="ORF">ETSY2_31080</name>
</gene>
<sequence length="68" mass="7607">MQIGRGGDNHIHGSIIHVEFIDDKIRIQYDGTETGIAQELLEAGIPKEEIVLGFRPEKIRAYTGFAIK</sequence>
<evidence type="ECO:0000313" key="1">
    <source>
        <dbReference type="EMBL" id="ETX04038.1"/>
    </source>
</evidence>
<name>W4M1L7_9BACT</name>
<evidence type="ECO:0008006" key="3">
    <source>
        <dbReference type="Google" id="ProtNLM"/>
    </source>
</evidence>
<keyword evidence="2" id="KW-1185">Reference proteome</keyword>
<organism evidence="1 2">
    <name type="scientific">Candidatus Entotheonella gemina</name>
    <dbReference type="NCBI Taxonomy" id="1429439"/>
    <lineage>
        <taxon>Bacteria</taxon>
        <taxon>Pseudomonadati</taxon>
        <taxon>Nitrospinota/Tectimicrobiota group</taxon>
        <taxon>Candidatus Tectimicrobiota</taxon>
        <taxon>Candidatus Entotheonellia</taxon>
        <taxon>Candidatus Entotheonellales</taxon>
        <taxon>Candidatus Entotheonellaceae</taxon>
        <taxon>Candidatus Entotheonella</taxon>
    </lineage>
</organism>
<proteinExistence type="predicted"/>
<dbReference type="InterPro" id="IPR014968">
    <property type="entry name" value="XisI"/>
</dbReference>
<dbReference type="SUPFAM" id="SSF143847">
    <property type="entry name" value="XisI-like"/>
    <property type="match status" value="1"/>
</dbReference>
<evidence type="ECO:0000313" key="2">
    <source>
        <dbReference type="Proteomes" id="UP000019140"/>
    </source>
</evidence>
<reference evidence="1 2" key="1">
    <citation type="journal article" date="2014" name="Nature">
        <title>An environmental bacterial taxon with a large and distinct metabolic repertoire.</title>
        <authorList>
            <person name="Wilson M.C."/>
            <person name="Mori T."/>
            <person name="Ruckert C."/>
            <person name="Uria A.R."/>
            <person name="Helf M.J."/>
            <person name="Takada K."/>
            <person name="Gernert C."/>
            <person name="Steffens U.A."/>
            <person name="Heycke N."/>
            <person name="Schmitt S."/>
            <person name="Rinke C."/>
            <person name="Helfrich E.J."/>
            <person name="Brachmann A.O."/>
            <person name="Gurgui C."/>
            <person name="Wakimoto T."/>
            <person name="Kracht M."/>
            <person name="Crusemann M."/>
            <person name="Hentschel U."/>
            <person name="Abe I."/>
            <person name="Matsunaga S."/>
            <person name="Kalinowski J."/>
            <person name="Takeyama H."/>
            <person name="Piel J."/>
        </authorList>
    </citation>
    <scope>NUCLEOTIDE SEQUENCE [LARGE SCALE GENOMIC DNA]</scope>
    <source>
        <strain evidence="2">TSY2</strain>
    </source>
</reference>
<dbReference type="Proteomes" id="UP000019140">
    <property type="component" value="Unassembled WGS sequence"/>
</dbReference>
<dbReference type="HOGENOM" id="CLU_149829_3_0_7"/>
<dbReference type="Pfam" id="PF08869">
    <property type="entry name" value="XisI"/>
    <property type="match status" value="1"/>
</dbReference>
<dbReference type="AlphaFoldDB" id="W4M1L7"/>
<accession>W4M1L7</accession>
<comment type="caution">
    <text evidence="1">The sequence shown here is derived from an EMBL/GenBank/DDBJ whole genome shotgun (WGS) entry which is preliminary data.</text>
</comment>